<dbReference type="GO" id="GO:0005886">
    <property type="term" value="C:plasma membrane"/>
    <property type="evidence" value="ECO:0007669"/>
    <property type="project" value="TreeGrafter"/>
</dbReference>
<feature type="compositionally biased region" description="Polar residues" evidence="5">
    <location>
        <begin position="1333"/>
        <end position="1362"/>
    </location>
</feature>
<feature type="domain" description="PH" evidence="6">
    <location>
        <begin position="5"/>
        <end position="118"/>
    </location>
</feature>
<feature type="compositionally biased region" description="Low complexity" evidence="5">
    <location>
        <begin position="895"/>
        <end position="908"/>
    </location>
</feature>
<feature type="compositionally biased region" description="Polar residues" evidence="5">
    <location>
        <begin position="568"/>
        <end position="582"/>
    </location>
</feature>
<keyword evidence="3" id="KW-0597">Phosphoprotein</keyword>
<sequence length="1696" mass="191254">MDVKPVRVAGYLSKSGSKEIKYFWCVIRDGSFYVYNTPVVQNQSHLSLSPESDEVAVETFPISHLSATAYVLPASSKRTPTQFALQLDCAKSSRSVTFYAKHEWELERWVDGIKAESTSDNIFPVDPYQQSLLPPSVEVTHQRRQSFELNRSRPQKVTPETLRKTEIVMEQSDSVFENIIKDSEARNVVDKQEGSPLLSEKNLKKKFMMRALPDLVVSSQTLHGRSPTAESPFSSPSFSSRSSSRRSNYQDSADESSLASSITSSPMLSRSGRVNTQTSGHAGDTNTGTNRFTPMAVERKRLLTTQNQTSPDEYKDCDHSHLTATELGFGSKSSPMFYVNTKQKNTTSSYADKPEMSYDRRRNKRHTITVVQGPAESGLCRYRHEQPHWNELTASSSRHSIAPLSSLDFQINQRKRDSRSQSSANISGVFPHFEKESIDPDRSSSEDSDCSKCEPDENINKEILTEDHTTERFDDNLTDSLAESFSSVNEEMKPVLRKLKSRLHSTSETQKAFDSDVATEPSEIDAELRPSSESLGNRFLHRAKSLVGKRTKSTEHSNASSILPIAAKQTSLPEDNETSATKLPQGKPQPKIKTLKQVKRQLSAMSVQMEGWLYRRKTIKWGRMWSVLYSDKTMSFYKEEKQSHNPHLKPLLTFDMKLGCNISNISQDKSISTFDLSVNLPLDKTSHAEEFYKDSSLSHLSGKTTPVDTARSKCLHLMCKSTQEFVHWMKAFVMVNTSPSLTHKDPDSRKVLTLHRLNRPSGDERSPDTKQCNTLFAGGHDTRTNQDNVIPSPQLVRRIGAGEIHSETNTYYRGVDVLEDFDMLGAPAHVKRNAFAKSRNNSLGKDEMPVGFYSESKVAEDKGDKILTTSHGVRENFQVPPAQAKTLPTQEVENLTKSNSNSCKLSSKPGSITDTLEPNLWKTSTDSDYLEDQKNINNKRNFETDAVKVESASLLGNHENLSNADFRNKTANTSSQKTKERPTSSNKLFRLYEATGPSASQTEPSKDNRSSREKRTASLAYCKSHSLENFELDQTSTVATYGLQRRNSDGNIFEPCCDKPYRMRIFKKVIPELTETDFIEVFGHSNYKKGKLSIMEGLRIMNNDNTAHFTNRFDVQKIGVKDIIVTDHTLSSDDSTSSVETGSMEDNRRMNINIQRSNSKLSSASGSSTDSKKSDGRSKRFHSITSAFRKTSSSIDGFRNKNTKVSKSAVCLLPASRLSNASHRGFLDRRNTKKQWEGFWCVLCDSCLYCYNSPQSEVTRDMILLRGYDVVADVTNMNRQRFTFRLEQTGFATLYFSSDNHEEYLMWVGILEKETSIVASLRIEADQHRSDSPALSVSGTSCTSLKSTDSNDEVINSGNASKSHLKDQVDKELVEMQKHKLLKEIFSQQQQIIEDQKQLSNKAINAPCSDEHHAHQTVMRRNDVIDKYERALGAEEAKLTKHMTLLNRRRNSVQLKVDQLTREIAPTSNKKRRQNHQQFAAVEAKLGAMKANLKKIDGEIQQLQSKKQNTIEKVRERQELELLLTEQQENLAIMRRHEQNGQPAIVNRRRHIPNSRDMMTSIDELSSISDCCSSASSDSINESKEVFRTMSTPRNLRSNRPETFKAISIDSTTSNEFGNIQDISRSSDQHSVVSQYGSFSSIDEPIVSSSLASSTSSLSHQASNKVDPMIMADIEMFEKFSTMHLQKLHNQSPQHN</sequence>
<evidence type="ECO:0000259" key="6">
    <source>
        <dbReference type="PROSITE" id="PS50003"/>
    </source>
</evidence>
<keyword evidence="4" id="KW-0175">Coiled coil</keyword>
<feature type="domain" description="PH" evidence="6">
    <location>
        <begin position="1220"/>
        <end position="1316"/>
    </location>
</feature>
<dbReference type="EMBL" id="LR786486">
    <property type="protein sequence ID" value="CAB3261417.1"/>
    <property type="molecule type" value="mRNA"/>
</dbReference>
<dbReference type="Gene3D" id="2.30.29.30">
    <property type="entry name" value="Pleckstrin-homology domain (PH domain)/Phosphotyrosine-binding domain (PTB)"/>
    <property type="match status" value="3"/>
</dbReference>
<feature type="domain" description="PH" evidence="6">
    <location>
        <begin position="606"/>
        <end position="737"/>
    </location>
</feature>
<organism evidence="7">
    <name type="scientific">Phallusia mammillata</name>
    <dbReference type="NCBI Taxonomy" id="59560"/>
    <lineage>
        <taxon>Eukaryota</taxon>
        <taxon>Metazoa</taxon>
        <taxon>Chordata</taxon>
        <taxon>Tunicata</taxon>
        <taxon>Ascidiacea</taxon>
        <taxon>Phlebobranchia</taxon>
        <taxon>Ascidiidae</taxon>
        <taxon>Phallusia</taxon>
    </lineage>
</organism>
<dbReference type="PANTHER" id="PTHR15129">
    <property type="entry name" value="SRC-ASSOCIATED ADAPTOR PROTEIN"/>
    <property type="match status" value="1"/>
</dbReference>
<accession>A0A6F9DH87</accession>
<feature type="region of interest" description="Disordered" evidence="5">
    <location>
        <begin position="502"/>
        <end position="528"/>
    </location>
</feature>
<evidence type="ECO:0000256" key="4">
    <source>
        <dbReference type="SAM" id="Coils"/>
    </source>
</evidence>
<evidence type="ECO:0000256" key="2">
    <source>
        <dbReference type="ARBA" id="ARBA00022490"/>
    </source>
</evidence>
<dbReference type="SMART" id="SM00233">
    <property type="entry name" value="PH"/>
    <property type="match status" value="3"/>
</dbReference>
<evidence type="ECO:0000313" key="7">
    <source>
        <dbReference type="EMBL" id="CAB3261417.1"/>
    </source>
</evidence>
<feature type="compositionally biased region" description="Polar residues" evidence="5">
    <location>
        <begin position="959"/>
        <end position="976"/>
    </location>
</feature>
<evidence type="ECO:0000256" key="3">
    <source>
        <dbReference type="ARBA" id="ARBA00022553"/>
    </source>
</evidence>
<feature type="compositionally biased region" description="Basic and acidic residues" evidence="5">
    <location>
        <begin position="1004"/>
        <end position="1015"/>
    </location>
</feature>
<feature type="compositionally biased region" description="Low complexity" evidence="5">
    <location>
        <begin position="1156"/>
        <end position="1169"/>
    </location>
</feature>
<gene>
    <name evidence="7" type="primary">LOC100176971</name>
</gene>
<reference evidence="7" key="1">
    <citation type="submission" date="2020-04" db="EMBL/GenBank/DDBJ databases">
        <authorList>
            <person name="Neveu A P."/>
        </authorList>
    </citation>
    <scope>NUCLEOTIDE SEQUENCE</scope>
    <source>
        <tissue evidence="7">Whole embryo</tissue>
    </source>
</reference>
<feature type="coiled-coil region" evidence="4">
    <location>
        <begin position="1443"/>
        <end position="1537"/>
    </location>
</feature>
<feature type="region of interest" description="Disordered" evidence="5">
    <location>
        <begin position="889"/>
        <end position="919"/>
    </location>
</feature>
<feature type="region of interest" description="Disordered" evidence="5">
    <location>
        <begin position="412"/>
        <end position="475"/>
    </location>
</feature>
<evidence type="ECO:0000256" key="5">
    <source>
        <dbReference type="SAM" id="MobiDB-lite"/>
    </source>
</evidence>
<feature type="compositionally biased region" description="Polar residues" evidence="5">
    <location>
        <begin position="909"/>
        <end position="919"/>
    </location>
</feature>
<name>A0A6F9DH87_9ASCI</name>
<feature type="region of interest" description="Disordered" evidence="5">
    <location>
        <begin position="1130"/>
        <end position="1180"/>
    </location>
</feature>
<protein>
    <submittedName>
        <fullName evidence="7">Uncharacterized protein LOC100176971</fullName>
    </submittedName>
</protein>
<dbReference type="GO" id="GO:0005737">
    <property type="term" value="C:cytoplasm"/>
    <property type="evidence" value="ECO:0007669"/>
    <property type="project" value="UniProtKB-SubCell"/>
</dbReference>
<dbReference type="InterPro" id="IPR001849">
    <property type="entry name" value="PH_domain"/>
</dbReference>
<dbReference type="SUPFAM" id="SSF50729">
    <property type="entry name" value="PH domain-like"/>
    <property type="match status" value="3"/>
</dbReference>
<comment type="subcellular location">
    <subcellularLocation>
        <location evidence="1">Cytoplasm</location>
    </subcellularLocation>
</comment>
<feature type="compositionally biased region" description="Polar residues" evidence="5">
    <location>
        <begin position="249"/>
        <end position="292"/>
    </location>
</feature>
<feature type="region of interest" description="Disordered" evidence="5">
    <location>
        <begin position="547"/>
        <end position="591"/>
    </location>
</feature>
<feature type="compositionally biased region" description="Basic and acidic residues" evidence="5">
    <location>
        <begin position="432"/>
        <end position="475"/>
    </location>
</feature>
<feature type="region of interest" description="Disordered" evidence="5">
    <location>
        <begin position="959"/>
        <end position="1015"/>
    </location>
</feature>
<dbReference type="InterPro" id="IPR037781">
    <property type="entry name" value="SKAP_fam"/>
</dbReference>
<keyword evidence="2" id="KW-0963">Cytoplasm</keyword>
<evidence type="ECO:0000256" key="1">
    <source>
        <dbReference type="ARBA" id="ARBA00004496"/>
    </source>
</evidence>
<feature type="compositionally biased region" description="Low complexity" evidence="5">
    <location>
        <begin position="231"/>
        <end position="247"/>
    </location>
</feature>
<dbReference type="PROSITE" id="PS50003">
    <property type="entry name" value="PH_DOMAIN"/>
    <property type="match status" value="3"/>
</dbReference>
<feature type="region of interest" description="Disordered" evidence="5">
    <location>
        <begin position="1331"/>
        <end position="1366"/>
    </location>
</feature>
<dbReference type="InterPro" id="IPR011993">
    <property type="entry name" value="PH-like_dom_sf"/>
</dbReference>
<dbReference type="Pfam" id="PF00169">
    <property type="entry name" value="PH"/>
    <property type="match status" value="3"/>
</dbReference>
<dbReference type="PANTHER" id="PTHR15129:SF0">
    <property type="entry name" value="SH3 DOMAIN-CONTAINING PROTEIN"/>
    <property type="match status" value="1"/>
</dbReference>
<feature type="region of interest" description="Disordered" evidence="5">
    <location>
        <begin position="221"/>
        <end position="295"/>
    </location>
</feature>
<proteinExistence type="evidence at transcript level"/>